<keyword evidence="9 11" id="KW-0414">Isoprene biosynthesis</keyword>
<comment type="subunit">
    <text evidence="3 11">Homodimer.</text>
</comment>
<dbReference type="CDD" id="cd07033">
    <property type="entry name" value="TPP_PYR_DXS_TK_like"/>
    <property type="match status" value="1"/>
</dbReference>
<accession>A0A4Z0M7P3</accession>
<evidence type="ECO:0000256" key="6">
    <source>
        <dbReference type="ARBA" id="ARBA00022842"/>
    </source>
</evidence>
<dbReference type="PROSITE" id="PS00802">
    <property type="entry name" value="TRANSKETOLASE_2"/>
    <property type="match status" value="1"/>
</dbReference>
<evidence type="ECO:0000313" key="13">
    <source>
        <dbReference type="EMBL" id="TGD75673.1"/>
    </source>
</evidence>
<keyword evidence="5 11" id="KW-0479">Metal-binding</keyword>
<evidence type="ECO:0000259" key="12">
    <source>
        <dbReference type="SMART" id="SM00861"/>
    </source>
</evidence>
<dbReference type="PANTHER" id="PTHR43322">
    <property type="entry name" value="1-D-DEOXYXYLULOSE 5-PHOSPHATE SYNTHASE-RELATED"/>
    <property type="match status" value="1"/>
</dbReference>
<dbReference type="Pfam" id="PF02780">
    <property type="entry name" value="Transketolase_C"/>
    <property type="match status" value="1"/>
</dbReference>
<comment type="cofactor">
    <cofactor evidence="11">
        <name>thiamine diphosphate</name>
        <dbReference type="ChEBI" id="CHEBI:58937"/>
    </cofactor>
    <text evidence="11">Binds 1 thiamine pyrophosphate per subunit.</text>
</comment>
<dbReference type="SMART" id="SM00861">
    <property type="entry name" value="Transket_pyr"/>
    <property type="match status" value="1"/>
</dbReference>
<dbReference type="Pfam" id="PF13292">
    <property type="entry name" value="DXP_synthase_N"/>
    <property type="match status" value="1"/>
</dbReference>
<keyword evidence="7 11" id="KW-0784">Thiamine biosynthesis</keyword>
<evidence type="ECO:0000256" key="5">
    <source>
        <dbReference type="ARBA" id="ARBA00022723"/>
    </source>
</evidence>
<keyword evidence="14" id="KW-1185">Reference proteome</keyword>
<dbReference type="GO" id="GO:0009228">
    <property type="term" value="P:thiamine biosynthetic process"/>
    <property type="evidence" value="ECO:0007669"/>
    <property type="project" value="UniProtKB-UniRule"/>
</dbReference>
<comment type="function">
    <text evidence="10 11">Catalyzes the acyloin condensation reaction between C atoms 2 and 3 of pyruvate and glyceraldehyde 3-phosphate to yield 1-deoxy-D-xylulose-5-phosphate (DXP).</text>
</comment>
<dbReference type="InterPro" id="IPR029061">
    <property type="entry name" value="THDP-binding"/>
</dbReference>
<organism evidence="13 14">
    <name type="scientific">Mangrovimicrobium sediminis</name>
    <dbReference type="NCBI Taxonomy" id="2562682"/>
    <lineage>
        <taxon>Bacteria</taxon>
        <taxon>Pseudomonadati</taxon>
        <taxon>Pseudomonadota</taxon>
        <taxon>Gammaproteobacteria</taxon>
        <taxon>Cellvibrionales</taxon>
        <taxon>Halieaceae</taxon>
        <taxon>Mangrovimicrobium</taxon>
    </lineage>
</organism>
<dbReference type="Gene3D" id="3.40.50.920">
    <property type="match status" value="1"/>
</dbReference>
<comment type="similarity">
    <text evidence="2 11">Belongs to the transketolase family. DXPS subfamily.</text>
</comment>
<evidence type="ECO:0000256" key="7">
    <source>
        <dbReference type="ARBA" id="ARBA00022977"/>
    </source>
</evidence>
<dbReference type="InterPro" id="IPR005475">
    <property type="entry name" value="Transketolase-like_Pyr-bd"/>
</dbReference>
<evidence type="ECO:0000256" key="10">
    <source>
        <dbReference type="ARBA" id="ARBA00055605"/>
    </source>
</evidence>
<feature type="binding site" evidence="11">
    <location>
        <position position="185"/>
    </location>
    <ligand>
        <name>thiamine diphosphate</name>
        <dbReference type="ChEBI" id="CHEBI:58937"/>
    </ligand>
</feature>
<evidence type="ECO:0000313" key="14">
    <source>
        <dbReference type="Proteomes" id="UP000298050"/>
    </source>
</evidence>
<dbReference type="GO" id="GO:0016114">
    <property type="term" value="P:terpenoid biosynthetic process"/>
    <property type="evidence" value="ECO:0007669"/>
    <property type="project" value="UniProtKB-UniRule"/>
</dbReference>
<feature type="binding site" evidence="11">
    <location>
        <position position="292"/>
    </location>
    <ligand>
        <name>thiamine diphosphate</name>
        <dbReference type="ChEBI" id="CHEBI:58937"/>
    </ligand>
</feature>
<comment type="cofactor">
    <cofactor evidence="11">
        <name>Mg(2+)</name>
        <dbReference type="ChEBI" id="CHEBI:18420"/>
    </cofactor>
    <text evidence="11">Binds 1 Mg(2+) ion per subunit.</text>
</comment>
<proteinExistence type="inferred from homology"/>
<feature type="binding site" evidence="11">
    <location>
        <position position="185"/>
    </location>
    <ligand>
        <name>Mg(2+)</name>
        <dbReference type="ChEBI" id="CHEBI:18420"/>
    </ligand>
</feature>
<dbReference type="OrthoDB" id="9803371at2"/>
<dbReference type="FunFam" id="3.40.50.920:FF:000002">
    <property type="entry name" value="1-deoxy-D-xylulose-5-phosphate synthase"/>
    <property type="match status" value="1"/>
</dbReference>
<evidence type="ECO:0000256" key="3">
    <source>
        <dbReference type="ARBA" id="ARBA00011738"/>
    </source>
</evidence>
<dbReference type="PANTHER" id="PTHR43322:SF5">
    <property type="entry name" value="1-DEOXY-D-XYLULOSE-5-PHOSPHATE SYNTHASE, CHLOROPLASTIC"/>
    <property type="match status" value="1"/>
</dbReference>
<dbReference type="Gene3D" id="3.40.50.970">
    <property type="match status" value="2"/>
</dbReference>
<dbReference type="EC" id="2.2.1.7" evidence="11"/>
<dbReference type="InterPro" id="IPR033248">
    <property type="entry name" value="Transketolase_C"/>
</dbReference>
<keyword evidence="4 11" id="KW-0808">Transferase</keyword>
<dbReference type="GO" id="GO:0030976">
    <property type="term" value="F:thiamine pyrophosphate binding"/>
    <property type="evidence" value="ECO:0007669"/>
    <property type="project" value="UniProtKB-UniRule"/>
</dbReference>
<dbReference type="RefSeq" id="WP_135440925.1">
    <property type="nucleotide sequence ID" value="NZ_SRLE01000002.1"/>
</dbReference>
<dbReference type="NCBIfam" id="TIGR00204">
    <property type="entry name" value="dxs"/>
    <property type="match status" value="1"/>
</dbReference>
<feature type="binding site" evidence="11">
    <location>
        <begin position="125"/>
        <end position="127"/>
    </location>
    <ligand>
        <name>thiamine diphosphate</name>
        <dbReference type="ChEBI" id="CHEBI:58937"/>
    </ligand>
</feature>
<dbReference type="SUPFAM" id="SSF52518">
    <property type="entry name" value="Thiamin diphosphate-binding fold (THDP-binding)"/>
    <property type="match status" value="2"/>
</dbReference>
<dbReference type="GO" id="GO:0005829">
    <property type="term" value="C:cytosol"/>
    <property type="evidence" value="ECO:0007669"/>
    <property type="project" value="TreeGrafter"/>
</dbReference>
<name>A0A4Z0M7P3_9GAMM</name>
<comment type="caution">
    <text evidence="13">The sequence shown here is derived from an EMBL/GenBank/DDBJ whole genome shotgun (WGS) entry which is preliminary data.</text>
</comment>
<dbReference type="SUPFAM" id="SSF52922">
    <property type="entry name" value="TK C-terminal domain-like"/>
    <property type="match status" value="1"/>
</dbReference>
<keyword evidence="8 11" id="KW-0786">Thiamine pyrophosphate</keyword>
<evidence type="ECO:0000256" key="11">
    <source>
        <dbReference type="HAMAP-Rule" id="MF_00315"/>
    </source>
</evidence>
<evidence type="ECO:0000256" key="4">
    <source>
        <dbReference type="ARBA" id="ARBA00022679"/>
    </source>
</evidence>
<dbReference type="GO" id="GO:0019288">
    <property type="term" value="P:isopentenyl diphosphate biosynthetic process, methylerythritol 4-phosphate pathway"/>
    <property type="evidence" value="ECO:0007669"/>
    <property type="project" value="TreeGrafter"/>
</dbReference>
<dbReference type="UniPathway" id="UPA00064">
    <property type="reaction ID" value="UER00091"/>
</dbReference>
<comment type="pathway">
    <text evidence="1 11">Metabolic intermediate biosynthesis; 1-deoxy-D-xylulose 5-phosphate biosynthesis; 1-deoxy-D-xylulose 5-phosphate from D-glyceraldehyde 3-phosphate and pyruvate: step 1/1.</text>
</comment>
<feature type="binding site" evidence="11">
    <location>
        <position position="156"/>
    </location>
    <ligand>
        <name>Mg(2+)</name>
        <dbReference type="ChEBI" id="CHEBI:18420"/>
    </ligand>
</feature>
<dbReference type="Pfam" id="PF02779">
    <property type="entry name" value="Transket_pyr"/>
    <property type="match status" value="1"/>
</dbReference>
<dbReference type="FunFam" id="3.40.50.970:FF:000005">
    <property type="entry name" value="1-deoxy-D-xylulose-5-phosphate synthase"/>
    <property type="match status" value="1"/>
</dbReference>
<dbReference type="InterPro" id="IPR020826">
    <property type="entry name" value="Transketolase_BS"/>
</dbReference>
<reference evidence="13 14" key="1">
    <citation type="submission" date="2019-04" db="EMBL/GenBank/DDBJ databases">
        <title>Taxonomy of novel Haliea sp. from mangrove soil of West Coast of India.</title>
        <authorList>
            <person name="Verma A."/>
            <person name="Kumar P."/>
            <person name="Krishnamurthi S."/>
        </authorList>
    </citation>
    <scope>NUCLEOTIDE SEQUENCE [LARGE SCALE GENOMIC DNA]</scope>
    <source>
        <strain evidence="13 14">SAOS-164</strain>
    </source>
</reference>
<evidence type="ECO:0000256" key="9">
    <source>
        <dbReference type="ARBA" id="ARBA00023229"/>
    </source>
</evidence>
<evidence type="ECO:0000256" key="1">
    <source>
        <dbReference type="ARBA" id="ARBA00004980"/>
    </source>
</evidence>
<dbReference type="GO" id="GO:0008661">
    <property type="term" value="F:1-deoxy-D-xylulose-5-phosphate synthase activity"/>
    <property type="evidence" value="ECO:0007669"/>
    <property type="project" value="UniProtKB-UniRule"/>
</dbReference>
<feature type="binding site" evidence="11">
    <location>
        <begin position="157"/>
        <end position="158"/>
    </location>
    <ligand>
        <name>thiamine diphosphate</name>
        <dbReference type="ChEBI" id="CHEBI:58937"/>
    </ligand>
</feature>
<keyword evidence="6 11" id="KW-0460">Magnesium</keyword>
<dbReference type="EMBL" id="SRLE01000002">
    <property type="protein sequence ID" value="TGD75673.1"/>
    <property type="molecule type" value="Genomic_DNA"/>
</dbReference>
<dbReference type="CDD" id="cd02007">
    <property type="entry name" value="TPP_DXS"/>
    <property type="match status" value="1"/>
</dbReference>
<feature type="binding site" evidence="11">
    <location>
        <position position="84"/>
    </location>
    <ligand>
        <name>thiamine diphosphate</name>
        <dbReference type="ChEBI" id="CHEBI:58937"/>
    </ligand>
</feature>
<dbReference type="NCBIfam" id="NF003933">
    <property type="entry name" value="PRK05444.2-2"/>
    <property type="match status" value="1"/>
</dbReference>
<dbReference type="AlphaFoldDB" id="A0A4Z0M7P3"/>
<evidence type="ECO:0000256" key="8">
    <source>
        <dbReference type="ARBA" id="ARBA00023052"/>
    </source>
</evidence>
<gene>
    <name evidence="11" type="primary">dxs</name>
    <name evidence="13" type="ORF">E4634_01945</name>
</gene>
<dbReference type="InterPro" id="IPR005477">
    <property type="entry name" value="Dxylulose-5-P_synthase"/>
</dbReference>
<sequence length="652" mass="70105">MISEIPVAPPPTPLLQAIDEGAAIADLDSAELEQLADELRRYLLYSVGQSGGHFGAGLGVVELTVALHHVLDTPHDRLVWDVGHQTYPHKILTGRMRQMQSIRQAGGLAGFPKRSESEYDTFGVGHSSTSISAAMGMALAARQQGIERKVVAVIGDGAITGGMAFEALAHAGHERPNMLVVLNDNQMSIGHNTGGLATYFAKIWATKTYLGMRERSKRFLEKFSFLWEWAKRTEEHMKGMVAPGTLFEELGFHYIGPLDGHDLPQLVRTLNNMMELDGPQFLHIRTVKGKGYLPAEEDPVGYHAINKIEAKPKQPQPTVAARPRGPKYQAVFGQWLCDMAAQDDRLVGITPAMCEGSGMVEFAAQYPERYYDVAIAEQHAVTLAAGMACDGLKPVVAIYSTFLQRGYDQLIHDVALQNLDVTFGIDRAGLVGEDGPTHHGAFDLSYLRCIPNLVIGAPSDENECRQLLYTAFQHPGPAAVRYPRGQGPGATIEETMAAVEIGRAVTLRRGSAVAILNFGTLLAAAREAAEAHGATLLDMRWVKPLDEDAVLAAAETHRLIVTVEENAVAGGAGSAVNELLAAHGVDVAVLNLGLPDSFIQHGAHSLLLQEAGLDAAGITDAIAQRCSDGQPLTAAAEFPERRTAANPGLQTP</sequence>
<feature type="domain" description="Transketolase-like pyrimidine-binding" evidence="12">
    <location>
        <begin position="326"/>
        <end position="490"/>
    </location>
</feature>
<dbReference type="HAMAP" id="MF_00315">
    <property type="entry name" value="DXP_synth"/>
    <property type="match status" value="1"/>
</dbReference>
<comment type="catalytic activity">
    <reaction evidence="11">
        <text>D-glyceraldehyde 3-phosphate + pyruvate + H(+) = 1-deoxy-D-xylulose 5-phosphate + CO2</text>
        <dbReference type="Rhea" id="RHEA:12605"/>
        <dbReference type="ChEBI" id="CHEBI:15361"/>
        <dbReference type="ChEBI" id="CHEBI:15378"/>
        <dbReference type="ChEBI" id="CHEBI:16526"/>
        <dbReference type="ChEBI" id="CHEBI:57792"/>
        <dbReference type="ChEBI" id="CHEBI:59776"/>
        <dbReference type="EC" id="2.2.1.7"/>
    </reaction>
</comment>
<evidence type="ECO:0000256" key="2">
    <source>
        <dbReference type="ARBA" id="ARBA00011081"/>
    </source>
</evidence>
<dbReference type="InterPro" id="IPR009014">
    <property type="entry name" value="Transketo_C/PFOR_II"/>
</dbReference>
<feature type="binding site" evidence="11">
    <location>
        <position position="377"/>
    </location>
    <ligand>
        <name>thiamine diphosphate</name>
        <dbReference type="ChEBI" id="CHEBI:58937"/>
    </ligand>
</feature>
<protein>
    <recommendedName>
        <fullName evidence="11">1-deoxy-D-xylulose-5-phosphate synthase</fullName>
        <ecNumber evidence="11">2.2.1.7</ecNumber>
    </recommendedName>
    <alternativeName>
        <fullName evidence="11">1-deoxyxylulose-5-phosphate synthase</fullName>
        <shortName evidence="11">DXP synthase</shortName>
        <shortName evidence="11">DXPS</shortName>
    </alternativeName>
</protein>
<dbReference type="GO" id="GO:0000287">
    <property type="term" value="F:magnesium ion binding"/>
    <property type="evidence" value="ECO:0007669"/>
    <property type="project" value="UniProtKB-UniRule"/>
</dbReference>
<dbReference type="Proteomes" id="UP000298050">
    <property type="component" value="Unassembled WGS sequence"/>
</dbReference>